<dbReference type="Proteomes" id="UP000647339">
    <property type="component" value="Unassembled WGS sequence"/>
</dbReference>
<comment type="caution">
    <text evidence="1">The sequence shown here is derived from an EMBL/GenBank/DDBJ whole genome shotgun (WGS) entry which is preliminary data.</text>
</comment>
<name>A0ABQ1VBY3_9BACT</name>
<organism evidence="1 2">
    <name type="scientific">Echinicola rosea</name>
    <dbReference type="NCBI Taxonomy" id="1807691"/>
    <lineage>
        <taxon>Bacteria</taxon>
        <taxon>Pseudomonadati</taxon>
        <taxon>Bacteroidota</taxon>
        <taxon>Cytophagia</taxon>
        <taxon>Cytophagales</taxon>
        <taxon>Cyclobacteriaceae</taxon>
        <taxon>Echinicola</taxon>
    </lineage>
</organism>
<dbReference type="EMBL" id="BMIU01000041">
    <property type="protein sequence ID" value="GGF51691.1"/>
    <property type="molecule type" value="Genomic_DNA"/>
</dbReference>
<evidence type="ECO:0000313" key="2">
    <source>
        <dbReference type="Proteomes" id="UP000647339"/>
    </source>
</evidence>
<evidence type="ECO:0000313" key="1">
    <source>
        <dbReference type="EMBL" id="GGF51691.1"/>
    </source>
</evidence>
<sequence length="113" mass="13285">MKAICESEWLFYCLFFQDSGPNGEIVFFLFVNLPLNQKILIMANYNTKSSNNVLSSTPHFEEVKSFFIQQSVPVSEAEVFYFYYQSTGWHKENGMPLDNWKEAANDWLYNLEN</sequence>
<proteinExistence type="predicted"/>
<keyword evidence="2" id="KW-1185">Reference proteome</keyword>
<accession>A0ABQ1VBY3</accession>
<reference evidence="2" key="1">
    <citation type="journal article" date="2019" name="Int. J. Syst. Evol. Microbiol.">
        <title>The Global Catalogue of Microorganisms (GCM) 10K type strain sequencing project: providing services to taxonomists for standard genome sequencing and annotation.</title>
        <authorList>
            <consortium name="The Broad Institute Genomics Platform"/>
            <consortium name="The Broad Institute Genome Sequencing Center for Infectious Disease"/>
            <person name="Wu L."/>
            <person name="Ma J."/>
        </authorList>
    </citation>
    <scope>NUCLEOTIDE SEQUENCE [LARGE SCALE GENOMIC DNA]</scope>
    <source>
        <strain evidence="2">CGMCC 1.15407</strain>
    </source>
</reference>
<gene>
    <name evidence="1" type="ORF">GCM10011339_45280</name>
</gene>
<protein>
    <submittedName>
        <fullName evidence="1">Uncharacterized protein</fullName>
    </submittedName>
</protein>